<proteinExistence type="predicted"/>
<keyword evidence="3" id="KW-1185">Reference proteome</keyword>
<name>A0A023MHS7_9CAUD</name>
<protein>
    <recommendedName>
        <fullName evidence="4">Tail fiber protein</fullName>
    </recommendedName>
</protein>
<keyword evidence="1" id="KW-0812">Transmembrane</keyword>
<evidence type="ECO:0008006" key="4">
    <source>
        <dbReference type="Google" id="ProtNLM"/>
    </source>
</evidence>
<dbReference type="KEGG" id="vg:19486755"/>
<evidence type="ECO:0000313" key="3">
    <source>
        <dbReference type="Proteomes" id="UP000026907"/>
    </source>
</evidence>
<accession>A0A023MHS7</accession>
<keyword evidence="1" id="KW-0472">Membrane</keyword>
<dbReference type="Proteomes" id="UP000026907">
    <property type="component" value="Segment"/>
</dbReference>
<dbReference type="GeneID" id="19486755"/>
<reference evidence="2 3" key="1">
    <citation type="journal article" date="2014" name="Genome Announc.">
        <title>Complete Genome Sequences of Two Escherichia coli O157:H7 Phages Effective in Limiting Contamination of Food Products.</title>
        <authorList>
            <person name="Hong Y."/>
            <person name="Pan Y."/>
            <person name="Harman N.J."/>
            <person name="Ebner P.D."/>
        </authorList>
    </citation>
    <scope>NUCLEOTIDE SEQUENCE [LARGE SCALE GENOMIC DNA]</scope>
</reference>
<feature type="transmembrane region" description="Helical" evidence="1">
    <location>
        <begin position="6"/>
        <end position="27"/>
    </location>
</feature>
<evidence type="ECO:0000313" key="2">
    <source>
        <dbReference type="EMBL" id="AHN83618.1"/>
    </source>
</evidence>
<sequence length="104" mass="11949">MELDLAALYGICMGTVVPICVWAFNQWHTKWKGISKRLDELEKDLILVKNSMVTKDKLDSVIETRLSKLEADINDLKQDVRTDVSGIRADVQKILHMLVEHSKR</sequence>
<organism evidence="2 3">
    <name type="scientific">Escherichia phage FFH2</name>
    <dbReference type="NCBI Taxonomy" id="1446490"/>
    <lineage>
        <taxon>Viruses</taxon>
        <taxon>Duplodnaviria</taxon>
        <taxon>Heunggongvirae</taxon>
        <taxon>Uroviricota</taxon>
        <taxon>Caudoviricetes</taxon>
        <taxon>Vequintavirinae</taxon>
        <taxon>Vequintavirus</taxon>
        <taxon>Vequintavirus PDX</taxon>
        <taxon>Vequintavirus FFH2</taxon>
    </lineage>
</organism>
<evidence type="ECO:0000256" key="1">
    <source>
        <dbReference type="SAM" id="Phobius"/>
    </source>
</evidence>
<keyword evidence="1" id="KW-1133">Transmembrane helix</keyword>
<dbReference type="RefSeq" id="YP_009030939.1">
    <property type="nucleotide sequence ID" value="NC_024134.1"/>
</dbReference>
<dbReference type="EMBL" id="KJ190158">
    <property type="protein sequence ID" value="AHN83618.1"/>
    <property type="molecule type" value="Genomic_DNA"/>
</dbReference>